<dbReference type="InterPro" id="IPR006626">
    <property type="entry name" value="PbH1"/>
</dbReference>
<organism evidence="2">
    <name type="scientific">hydrothermal vent metagenome</name>
    <dbReference type="NCBI Taxonomy" id="652676"/>
    <lineage>
        <taxon>unclassified sequences</taxon>
        <taxon>metagenomes</taxon>
        <taxon>ecological metagenomes</taxon>
    </lineage>
</organism>
<evidence type="ECO:0000259" key="1">
    <source>
        <dbReference type="Pfam" id="PF18962"/>
    </source>
</evidence>
<reference evidence="2" key="1">
    <citation type="submission" date="2018-06" db="EMBL/GenBank/DDBJ databases">
        <authorList>
            <person name="Zhirakovskaya E."/>
        </authorList>
    </citation>
    <scope>NUCLEOTIDE SEQUENCE</scope>
</reference>
<dbReference type="NCBIfam" id="NF041518">
    <property type="entry name" value="choice_anch_Q"/>
    <property type="match status" value="1"/>
</dbReference>
<proteinExistence type="predicted"/>
<sequence length="685" mass="74812">MLIERKILNLKIFMKKPVLLLVSLLLLNCTNLQAWASNIEETLESAVPILHFSDLISGPKTGNTDGLGEGTIITLWGNRLGSEQSGSKVFFKDSNGTTYEAAHVYYWKNADGQLPSGPADLFTYHSMQEIAFSIPANASDGLGKMYVEVNNALSNELDFTIRNGNIYFVGLTGDDDTGDGSWGNPWATLSHIGNNVLHQGDILYATDGVVQTDAPRGFTVRGPSGTEQAPISVVTYPNSVVMVTSQGEPHTIHNWSRNTAYWNFSKIKNFVDGEGSGISAFRGSRIIANEIYGVEADGQGGAIVGNNLGLSPEKDVISGIKALGNYIHDFGNDTSSKLHHVFYLSNRGGFMVEAYELGWNLLMDNKVRYGLHIYDENHCGGFSGVFKIHGNVVINQSGAGFHASAGYDLSEEVCFTTPIDVYNNIFINNGLAPFIQKDAVRLGTAAITSHVRFYNNVIYGYGDEGEGNAIYVQENGLDDFNFGGTYEFFNNIIVDTKNLAFTHPRYWKAPVASGNNIWYDSDGTLAMPVWESSPITANPEFIDPENGDFRLSKDNNSPGIDAGSAIVSSVVSQDIQGNIRPQGAGFDIGAFEYVENGGGGQILSVLEPGNNMIEVFPNPVKDFLTIDMEGQLFKEYNVYNISGQKVQSDSSINKNQINVSNLQQGVYFLEFATDKGKIVLKFLKE</sequence>
<dbReference type="EMBL" id="UOEW01000028">
    <property type="protein sequence ID" value="VAW33357.1"/>
    <property type="molecule type" value="Genomic_DNA"/>
</dbReference>
<accession>A0A3B0V5Z9</accession>
<protein>
    <recommendedName>
        <fullName evidence="1">Secretion system C-terminal sorting domain-containing protein</fullName>
    </recommendedName>
</protein>
<name>A0A3B0V5Z9_9ZZZZ</name>
<dbReference type="InterPro" id="IPR013783">
    <property type="entry name" value="Ig-like_fold"/>
</dbReference>
<dbReference type="InterPro" id="IPR026444">
    <property type="entry name" value="Secre_tail"/>
</dbReference>
<feature type="domain" description="Secretion system C-terminal sorting" evidence="1">
    <location>
        <begin position="615"/>
        <end position="681"/>
    </location>
</feature>
<gene>
    <name evidence="2" type="ORF">MNBD_GAMMA01-1880</name>
</gene>
<dbReference type="SMART" id="SM00710">
    <property type="entry name" value="PbH1"/>
    <property type="match status" value="4"/>
</dbReference>
<evidence type="ECO:0000313" key="2">
    <source>
        <dbReference type="EMBL" id="VAW33357.1"/>
    </source>
</evidence>
<dbReference type="SUPFAM" id="SSF51126">
    <property type="entry name" value="Pectin lyase-like"/>
    <property type="match status" value="1"/>
</dbReference>
<dbReference type="AlphaFoldDB" id="A0A3B0V5Z9"/>
<dbReference type="InterPro" id="IPR011050">
    <property type="entry name" value="Pectin_lyase_fold/virulence"/>
</dbReference>
<dbReference type="Pfam" id="PF18962">
    <property type="entry name" value="Por_Secre_tail"/>
    <property type="match status" value="1"/>
</dbReference>
<dbReference type="NCBIfam" id="TIGR04183">
    <property type="entry name" value="Por_Secre_tail"/>
    <property type="match status" value="1"/>
</dbReference>
<dbReference type="InterPro" id="IPR059226">
    <property type="entry name" value="Choice_anch_Q_dom"/>
</dbReference>
<dbReference type="Gene3D" id="2.60.40.10">
    <property type="entry name" value="Immunoglobulins"/>
    <property type="match status" value="1"/>
</dbReference>